<comment type="caution">
    <text evidence="3">The sequence shown here is derived from an EMBL/GenBank/DDBJ whole genome shotgun (WGS) entry which is preliminary data.</text>
</comment>
<dbReference type="SMART" id="SM01034">
    <property type="entry name" value="BLUF"/>
    <property type="match status" value="1"/>
</dbReference>
<evidence type="ECO:0000313" key="3">
    <source>
        <dbReference type="EMBL" id="ETW13806.1"/>
    </source>
</evidence>
<keyword evidence="4" id="KW-1185">Reference proteome</keyword>
<reference evidence="3 4" key="1">
    <citation type="journal article" date="2014" name="Antonie Van Leeuwenhoek">
        <title>Roseivivax atlanticus sp. nov., isolated from surface seawater of the Atlantic Ocean.</title>
        <authorList>
            <person name="Li G."/>
            <person name="Lai Q."/>
            <person name="Liu X."/>
            <person name="Sun F."/>
            <person name="Shao Z."/>
        </authorList>
    </citation>
    <scope>NUCLEOTIDE SEQUENCE [LARGE SCALE GENOMIC DNA]</scope>
    <source>
        <strain evidence="3 4">22II-s10s</strain>
    </source>
</reference>
<sequence>MDYFIYISRSLVPTGSSAAAAIFLTARRNNAQAGITGYLHHEDGHFVQVCEGHRTSLVLLYHHLLTDPRHTGLRMLARGSAPGRRLSVWDMAASEEEALRFADWSGGAPLSKLVPRLSEEQLFDFARAGLAAVRAGTPPAPGAVTALTAAPGPGDGGHRRRS</sequence>
<dbReference type="SUPFAM" id="SSF54975">
    <property type="entry name" value="Acylphosphatase/BLUF domain-like"/>
    <property type="match status" value="1"/>
</dbReference>
<dbReference type="GO" id="GO:0071949">
    <property type="term" value="F:FAD binding"/>
    <property type="evidence" value="ECO:0007669"/>
    <property type="project" value="InterPro"/>
</dbReference>
<evidence type="ECO:0000259" key="2">
    <source>
        <dbReference type="PROSITE" id="PS50925"/>
    </source>
</evidence>
<accession>W4HNU9</accession>
<dbReference type="GO" id="GO:0009882">
    <property type="term" value="F:blue light photoreceptor activity"/>
    <property type="evidence" value="ECO:0007669"/>
    <property type="project" value="InterPro"/>
</dbReference>
<feature type="region of interest" description="Disordered" evidence="1">
    <location>
        <begin position="140"/>
        <end position="162"/>
    </location>
</feature>
<organism evidence="3 4">
    <name type="scientific">Roseivivax marinus</name>
    <dbReference type="NCBI Taxonomy" id="1379903"/>
    <lineage>
        <taxon>Bacteria</taxon>
        <taxon>Pseudomonadati</taxon>
        <taxon>Pseudomonadota</taxon>
        <taxon>Alphaproteobacteria</taxon>
        <taxon>Rhodobacterales</taxon>
        <taxon>Roseobacteraceae</taxon>
        <taxon>Roseivivax</taxon>
    </lineage>
</organism>
<dbReference type="Pfam" id="PF04940">
    <property type="entry name" value="BLUF"/>
    <property type="match status" value="1"/>
</dbReference>
<dbReference type="AlphaFoldDB" id="W4HNU9"/>
<dbReference type="InterPro" id="IPR036046">
    <property type="entry name" value="Acylphosphatase-like_dom_sf"/>
</dbReference>
<protein>
    <submittedName>
        <fullName evidence="3">PAS/PAC sensor-containing diguanylate cyclase/phosphodiesterase</fullName>
    </submittedName>
</protein>
<dbReference type="eggNOG" id="COG5001">
    <property type="taxonomic scope" value="Bacteria"/>
</dbReference>
<feature type="compositionally biased region" description="Low complexity" evidence="1">
    <location>
        <begin position="140"/>
        <end position="152"/>
    </location>
</feature>
<dbReference type="EMBL" id="AQQW01000003">
    <property type="protein sequence ID" value="ETW13806.1"/>
    <property type="molecule type" value="Genomic_DNA"/>
</dbReference>
<dbReference type="InterPro" id="IPR007024">
    <property type="entry name" value="BLUF_domain"/>
</dbReference>
<dbReference type="RefSeq" id="WP_157835872.1">
    <property type="nucleotide sequence ID" value="NZ_AQQW01000003.1"/>
</dbReference>
<name>W4HNU9_9RHOB</name>
<gene>
    <name evidence="3" type="ORF">ATO8_07246</name>
</gene>
<evidence type="ECO:0000313" key="4">
    <source>
        <dbReference type="Proteomes" id="UP000019063"/>
    </source>
</evidence>
<dbReference type="Gene3D" id="3.30.70.100">
    <property type="match status" value="1"/>
</dbReference>
<proteinExistence type="predicted"/>
<dbReference type="STRING" id="1379903.ATO8_07246"/>
<dbReference type="PROSITE" id="PS50925">
    <property type="entry name" value="BLUF"/>
    <property type="match status" value="1"/>
</dbReference>
<feature type="domain" description="BLUF" evidence="2">
    <location>
        <begin position="1"/>
        <end position="92"/>
    </location>
</feature>
<dbReference type="Proteomes" id="UP000019063">
    <property type="component" value="Unassembled WGS sequence"/>
</dbReference>
<evidence type="ECO:0000256" key="1">
    <source>
        <dbReference type="SAM" id="MobiDB-lite"/>
    </source>
</evidence>